<gene>
    <name evidence="1" type="ORF">LHJ74_14575</name>
</gene>
<sequence length="57" mass="5646">MSQPSTPSSTARAVVYCTALLAGAALILTGRGAAQEVVTLTVVLLAAYDQRAAAPGA</sequence>
<proteinExistence type="predicted"/>
<accession>A0ABT2JT98</accession>
<comment type="caution">
    <text evidence="1">The sequence shown here is derived from an EMBL/GenBank/DDBJ whole genome shotgun (WGS) entry which is preliminary data.</text>
</comment>
<organism evidence="1 2">
    <name type="scientific">Streptomyces gossypii</name>
    <dbReference type="NCBI Taxonomy" id="2883101"/>
    <lineage>
        <taxon>Bacteria</taxon>
        <taxon>Bacillati</taxon>
        <taxon>Actinomycetota</taxon>
        <taxon>Actinomycetes</taxon>
        <taxon>Kitasatosporales</taxon>
        <taxon>Streptomycetaceae</taxon>
        <taxon>Streptomyces</taxon>
    </lineage>
</organism>
<dbReference type="RefSeq" id="WP_260218443.1">
    <property type="nucleotide sequence ID" value="NZ_JAJAGO010000006.1"/>
</dbReference>
<reference evidence="1 2" key="1">
    <citation type="submission" date="2021-10" db="EMBL/GenBank/DDBJ databases">
        <title>Streptomyces gossypii sp. nov., isolated from soil collected from cotton field.</title>
        <authorList>
            <person name="Ge X."/>
            <person name="Chen X."/>
            <person name="Liu W."/>
        </authorList>
    </citation>
    <scope>NUCLEOTIDE SEQUENCE [LARGE SCALE GENOMIC DNA]</scope>
    <source>
        <strain evidence="1 2">N2-109</strain>
    </source>
</reference>
<evidence type="ECO:0000313" key="1">
    <source>
        <dbReference type="EMBL" id="MCT2591118.1"/>
    </source>
</evidence>
<dbReference type="Proteomes" id="UP001156389">
    <property type="component" value="Unassembled WGS sequence"/>
</dbReference>
<protein>
    <submittedName>
        <fullName evidence="1">Uncharacterized protein</fullName>
    </submittedName>
</protein>
<keyword evidence="2" id="KW-1185">Reference proteome</keyword>
<evidence type="ECO:0000313" key="2">
    <source>
        <dbReference type="Proteomes" id="UP001156389"/>
    </source>
</evidence>
<name>A0ABT2JT98_9ACTN</name>
<dbReference type="EMBL" id="JAJAGO010000006">
    <property type="protein sequence ID" value="MCT2591118.1"/>
    <property type="molecule type" value="Genomic_DNA"/>
</dbReference>